<feature type="domain" description="YknX-like beta-barrel" evidence="6">
    <location>
        <begin position="231"/>
        <end position="315"/>
    </location>
</feature>
<keyword evidence="2 3" id="KW-0175">Coiled coil</keyword>
<dbReference type="Pfam" id="PF25990">
    <property type="entry name" value="Beta-barrel_YknX"/>
    <property type="match status" value="1"/>
</dbReference>
<dbReference type="Pfam" id="PF25984">
    <property type="entry name" value="BSH_YknX"/>
    <property type="match status" value="1"/>
</dbReference>
<feature type="domain" description="YknX-like alpha-helical hairpin" evidence="4">
    <location>
        <begin position="108"/>
        <end position="185"/>
    </location>
</feature>
<protein>
    <submittedName>
        <fullName evidence="7">Efflux RND transporter periplasmic adaptor subunit</fullName>
    </submittedName>
</protein>
<evidence type="ECO:0000256" key="1">
    <source>
        <dbReference type="ARBA" id="ARBA00004196"/>
    </source>
</evidence>
<dbReference type="InterPro" id="IPR050465">
    <property type="entry name" value="UPF0194_transport"/>
</dbReference>
<reference evidence="7 8" key="1">
    <citation type="submission" date="2024-03" db="EMBL/GenBank/DDBJ databases">
        <title>Bacilli Hybrid Assemblies.</title>
        <authorList>
            <person name="Kovac J."/>
        </authorList>
    </citation>
    <scope>NUCLEOTIDE SEQUENCE [LARGE SCALE GENOMIC DNA]</scope>
    <source>
        <strain evidence="7 8">FSL R7-0666</strain>
    </source>
</reference>
<gene>
    <name evidence="7" type="ORF">MKY91_14370</name>
</gene>
<proteinExistence type="predicted"/>
<organism evidence="7 8">
    <name type="scientific">Alkalicoccobacillus gibsonii</name>
    <dbReference type="NCBI Taxonomy" id="79881"/>
    <lineage>
        <taxon>Bacteria</taxon>
        <taxon>Bacillati</taxon>
        <taxon>Bacillota</taxon>
        <taxon>Bacilli</taxon>
        <taxon>Bacillales</taxon>
        <taxon>Bacillaceae</taxon>
        <taxon>Alkalicoccobacillus</taxon>
    </lineage>
</organism>
<evidence type="ECO:0000256" key="3">
    <source>
        <dbReference type="SAM" id="Coils"/>
    </source>
</evidence>
<evidence type="ECO:0000259" key="6">
    <source>
        <dbReference type="Pfam" id="PF25990"/>
    </source>
</evidence>
<dbReference type="InterPro" id="IPR058636">
    <property type="entry name" value="Beta-barrel_YknX"/>
</dbReference>
<evidence type="ECO:0000259" key="5">
    <source>
        <dbReference type="Pfam" id="PF25984"/>
    </source>
</evidence>
<dbReference type="PANTHER" id="PTHR32347:SF14">
    <property type="entry name" value="EFFLUX SYSTEM COMPONENT YKNX-RELATED"/>
    <property type="match status" value="1"/>
</dbReference>
<dbReference type="Gene3D" id="2.40.420.20">
    <property type="match status" value="1"/>
</dbReference>
<keyword evidence="8" id="KW-1185">Reference proteome</keyword>
<accession>A0ABU9VKB8</accession>
<dbReference type="EMBL" id="JBCITK010000001">
    <property type="protein sequence ID" value="MEN0644332.1"/>
    <property type="molecule type" value="Genomic_DNA"/>
</dbReference>
<dbReference type="InterPro" id="IPR058638">
    <property type="entry name" value="HH_YknX-like"/>
</dbReference>
<evidence type="ECO:0000313" key="7">
    <source>
        <dbReference type="EMBL" id="MEN0644332.1"/>
    </source>
</evidence>
<dbReference type="InterPro" id="IPR058639">
    <property type="entry name" value="BSH_YknX-like"/>
</dbReference>
<dbReference type="RefSeq" id="WP_343131056.1">
    <property type="nucleotide sequence ID" value="NZ_JBCITK010000001.1"/>
</dbReference>
<feature type="coiled-coil region" evidence="3">
    <location>
        <begin position="114"/>
        <end position="170"/>
    </location>
</feature>
<evidence type="ECO:0000313" key="8">
    <source>
        <dbReference type="Proteomes" id="UP001418796"/>
    </source>
</evidence>
<feature type="domain" description="YknX-like barrel-sandwich hybrid" evidence="5">
    <location>
        <begin position="71"/>
        <end position="223"/>
    </location>
</feature>
<dbReference type="Pfam" id="PF25982">
    <property type="entry name" value="HH_YknX"/>
    <property type="match status" value="1"/>
</dbReference>
<dbReference type="Gene3D" id="2.40.50.100">
    <property type="match status" value="1"/>
</dbReference>
<evidence type="ECO:0000256" key="2">
    <source>
        <dbReference type="ARBA" id="ARBA00023054"/>
    </source>
</evidence>
<dbReference type="Proteomes" id="UP001418796">
    <property type="component" value="Unassembled WGS sequence"/>
</dbReference>
<dbReference type="Gene3D" id="1.10.287.470">
    <property type="entry name" value="Helix hairpin bin"/>
    <property type="match status" value="1"/>
</dbReference>
<name>A0ABU9VKB8_9BACI</name>
<dbReference type="PANTHER" id="PTHR32347">
    <property type="entry name" value="EFFLUX SYSTEM COMPONENT YKNX-RELATED"/>
    <property type="match status" value="1"/>
</dbReference>
<comment type="subcellular location">
    <subcellularLocation>
        <location evidence="1">Cell envelope</location>
    </subcellularLocation>
</comment>
<comment type="caution">
    <text evidence="7">The sequence shown here is derived from an EMBL/GenBank/DDBJ whole genome shotgun (WGS) entry which is preliminary data.</text>
</comment>
<evidence type="ECO:0000259" key="4">
    <source>
        <dbReference type="Pfam" id="PF25982"/>
    </source>
</evidence>
<sequence>MGKRALIVSGIVLASVLVVGGTGFGVWHFTNANAEYGEGEIFPMRVGDLGMGMEAYPMQAFTGKIEAEKQEKVFMNPELGKIKETFVQEGDEIQEGDPLFEYEPVEVEDTSLEIEQTQMELEMAYLQINQTQKKIDKLTKSIKNAEKEEKEMLQEELDQANYDLKVINLETGQTQKRLDALKKTSETNTNVVVSKTTGIVQSINADIADGAQNEAANAPFIQIITNGDYLIKSQINELLIGTLEEGSEVLVTAKNGQEGEWVGTVTEIGKLPVSSEEDSYGGYYEESNPQTSKYPFTVVLPEHEGLEIGYHVNVEPMMGDFEEEATDQIVLDSFIIFEEDGLSYVWKVSEEMTWMKQEVEVGETNEEMYTTEILSGLTNEDYITYPDPAPTEGDEAVLFDEEMFYD</sequence>